<keyword evidence="1" id="KW-1133">Transmembrane helix</keyword>
<name>A0ABS4H3L3_9BACL</name>
<feature type="domain" description="Copper amine oxidase-like N-terminal" evidence="2">
    <location>
        <begin position="376"/>
        <end position="468"/>
    </location>
</feature>
<organism evidence="3 4">
    <name type="scientific">Paenibacillus sediminis</name>
    <dbReference type="NCBI Taxonomy" id="664909"/>
    <lineage>
        <taxon>Bacteria</taxon>
        <taxon>Bacillati</taxon>
        <taxon>Bacillota</taxon>
        <taxon>Bacilli</taxon>
        <taxon>Bacillales</taxon>
        <taxon>Paenibacillaceae</taxon>
        <taxon>Paenibacillus</taxon>
    </lineage>
</organism>
<keyword evidence="4" id="KW-1185">Reference proteome</keyword>
<dbReference type="SUPFAM" id="SSF55383">
    <property type="entry name" value="Copper amine oxidase, domain N"/>
    <property type="match status" value="1"/>
</dbReference>
<evidence type="ECO:0000313" key="3">
    <source>
        <dbReference type="EMBL" id="MBP1936715.1"/>
    </source>
</evidence>
<dbReference type="InterPro" id="IPR012854">
    <property type="entry name" value="Cu_amine_oxidase-like_N"/>
</dbReference>
<protein>
    <recommendedName>
        <fullName evidence="2">Copper amine oxidase-like N-terminal domain-containing protein</fullName>
    </recommendedName>
</protein>
<dbReference type="Gene3D" id="3.30.457.10">
    <property type="entry name" value="Copper amine oxidase-like, N-terminal domain"/>
    <property type="match status" value="1"/>
</dbReference>
<sequence>MIPNMTGRIRKRQNKRTALLFLTCSAGLFIAICLLTYMFDPLQYYRKASFYKPVFSTEERYQNPGLAKNYTYNTIIIGTSMTENFVPSYVDQQLGGETKTMKLSMKGSTSGEQSLIAKLAFDTGQVHKVIWGLDYFAFKGADGETLSDMPMYMYDDSLFNDIKYLFNITNFTQIGKSIYHLATGGSANQQSDLDYLNNWHIRSKYGAELILNDWRKAKYKEQYFGLNEEPLQAIEANFNRNVLTYVKQHPETEFMFFYPPYSVLRHEVWSETNKQRYENQFAFKEYVFQQLSRYPNVKLYDFQSDEQITFNLDLYKDLSHHSQDINDRIIQAMAAHDPRYLVTAQNVHAFNDQLKHEVDTVIISDRNEAFSFDVAVDGKPAHFTTIDFKGEEEALVPAKEVAQFLGMALNWDAAAKTAELSNGDSDIKLTIQSREINVNGASLSLHYAPELKNGKTLVPLVSITKAAGGLSTLESSPFHKILNLTTSR</sequence>
<reference evidence="3 4" key="1">
    <citation type="submission" date="2021-03" db="EMBL/GenBank/DDBJ databases">
        <title>Genomic Encyclopedia of Type Strains, Phase IV (KMG-IV): sequencing the most valuable type-strain genomes for metagenomic binning, comparative biology and taxonomic classification.</title>
        <authorList>
            <person name="Goeker M."/>
        </authorList>
    </citation>
    <scope>NUCLEOTIDE SEQUENCE [LARGE SCALE GENOMIC DNA]</scope>
    <source>
        <strain evidence="3 4">DSM 23491</strain>
    </source>
</reference>
<keyword evidence="1" id="KW-0472">Membrane</keyword>
<comment type="caution">
    <text evidence="3">The sequence shown here is derived from an EMBL/GenBank/DDBJ whole genome shotgun (WGS) entry which is preliminary data.</text>
</comment>
<accession>A0ABS4H3L3</accession>
<dbReference type="EMBL" id="JAGGKP010000002">
    <property type="protein sequence ID" value="MBP1936715.1"/>
    <property type="molecule type" value="Genomic_DNA"/>
</dbReference>
<evidence type="ECO:0000256" key="1">
    <source>
        <dbReference type="SAM" id="Phobius"/>
    </source>
</evidence>
<dbReference type="RefSeq" id="WP_209847791.1">
    <property type="nucleotide sequence ID" value="NZ_CBCRVE010000003.1"/>
</dbReference>
<evidence type="ECO:0000259" key="2">
    <source>
        <dbReference type="Pfam" id="PF07833"/>
    </source>
</evidence>
<dbReference type="InterPro" id="IPR036582">
    <property type="entry name" value="Mao_N_sf"/>
</dbReference>
<dbReference type="Pfam" id="PF07833">
    <property type="entry name" value="Cu_amine_oxidN1"/>
    <property type="match status" value="1"/>
</dbReference>
<keyword evidence="1" id="KW-0812">Transmembrane</keyword>
<dbReference type="Proteomes" id="UP001519273">
    <property type="component" value="Unassembled WGS sequence"/>
</dbReference>
<gene>
    <name evidence="3" type="ORF">J2Z20_001596</name>
</gene>
<proteinExistence type="predicted"/>
<feature type="transmembrane region" description="Helical" evidence="1">
    <location>
        <begin position="18"/>
        <end position="39"/>
    </location>
</feature>
<evidence type="ECO:0000313" key="4">
    <source>
        <dbReference type="Proteomes" id="UP001519273"/>
    </source>
</evidence>